<feature type="domain" description="HTH gntR-type" evidence="9">
    <location>
        <begin position="14"/>
        <end position="82"/>
    </location>
</feature>
<dbReference type="AlphaFoldDB" id="A0A498RC83"/>
<dbReference type="CDD" id="cd00609">
    <property type="entry name" value="AAT_like"/>
    <property type="match status" value="1"/>
</dbReference>
<keyword evidence="3" id="KW-0032">Aminotransferase</keyword>
<comment type="similarity">
    <text evidence="2">In the C-terminal section; belongs to the class-I pyridoxal-phosphate-dependent aminotransferase family.</text>
</comment>
<dbReference type="Gene3D" id="1.10.10.10">
    <property type="entry name" value="Winged helix-like DNA-binding domain superfamily/Winged helix DNA-binding domain"/>
    <property type="match status" value="1"/>
</dbReference>
<dbReference type="GO" id="GO:0003677">
    <property type="term" value="F:DNA binding"/>
    <property type="evidence" value="ECO:0007669"/>
    <property type="project" value="UniProtKB-KW"/>
</dbReference>
<dbReference type="InterPro" id="IPR015421">
    <property type="entry name" value="PyrdxlP-dep_Trfase_major"/>
</dbReference>
<dbReference type="CDD" id="cd07377">
    <property type="entry name" value="WHTH_GntR"/>
    <property type="match status" value="1"/>
</dbReference>
<dbReference type="Pfam" id="PF00155">
    <property type="entry name" value="Aminotran_1_2"/>
    <property type="match status" value="1"/>
</dbReference>
<keyword evidence="6" id="KW-0805">Transcription regulation</keyword>
<comment type="cofactor">
    <cofactor evidence="1">
        <name>pyridoxal 5'-phosphate</name>
        <dbReference type="ChEBI" id="CHEBI:597326"/>
    </cofactor>
</comment>
<keyword evidence="5" id="KW-0663">Pyridoxal phosphate</keyword>
<proteinExistence type="inferred from homology"/>
<gene>
    <name evidence="10" type="ORF">LUCI_1994</name>
</gene>
<dbReference type="GO" id="GO:0003700">
    <property type="term" value="F:DNA-binding transcription factor activity"/>
    <property type="evidence" value="ECO:0007669"/>
    <property type="project" value="InterPro"/>
</dbReference>
<evidence type="ECO:0000256" key="2">
    <source>
        <dbReference type="ARBA" id="ARBA00005384"/>
    </source>
</evidence>
<dbReference type="PROSITE" id="PS50949">
    <property type="entry name" value="HTH_GNTR"/>
    <property type="match status" value="1"/>
</dbReference>
<dbReference type="EMBL" id="UPPP01000067">
    <property type="protein sequence ID" value="VBB06758.1"/>
    <property type="molecule type" value="Genomic_DNA"/>
</dbReference>
<keyword evidence="8" id="KW-0804">Transcription</keyword>
<dbReference type="InterPro" id="IPR051446">
    <property type="entry name" value="HTH_trans_reg/aminotransferase"/>
</dbReference>
<dbReference type="InterPro" id="IPR036390">
    <property type="entry name" value="WH_DNA-bd_sf"/>
</dbReference>
<evidence type="ECO:0000256" key="8">
    <source>
        <dbReference type="ARBA" id="ARBA00023163"/>
    </source>
</evidence>
<evidence type="ECO:0000259" key="9">
    <source>
        <dbReference type="PROSITE" id="PS50949"/>
    </source>
</evidence>
<reference evidence="10 11" key="1">
    <citation type="submission" date="2018-06" db="EMBL/GenBank/DDBJ databases">
        <authorList>
            <person name="Strepis N."/>
        </authorList>
    </citation>
    <scope>NUCLEOTIDE SEQUENCE [LARGE SCALE GENOMIC DNA]</scope>
    <source>
        <strain evidence="10">LUCI</strain>
    </source>
</reference>
<dbReference type="PRINTS" id="PR00035">
    <property type="entry name" value="HTHGNTR"/>
</dbReference>
<dbReference type="Proteomes" id="UP000277811">
    <property type="component" value="Unassembled WGS sequence"/>
</dbReference>
<evidence type="ECO:0000256" key="7">
    <source>
        <dbReference type="ARBA" id="ARBA00023125"/>
    </source>
</evidence>
<evidence type="ECO:0000256" key="4">
    <source>
        <dbReference type="ARBA" id="ARBA00022679"/>
    </source>
</evidence>
<protein>
    <submittedName>
        <fullName evidence="10">Transcription regulator hth gntr</fullName>
    </submittedName>
</protein>
<dbReference type="PANTHER" id="PTHR46577:SF2">
    <property type="entry name" value="TRANSCRIPTIONAL REGULATORY PROTEIN"/>
    <property type="match status" value="1"/>
</dbReference>
<evidence type="ECO:0000256" key="6">
    <source>
        <dbReference type="ARBA" id="ARBA00023015"/>
    </source>
</evidence>
<dbReference type="Gene3D" id="3.40.640.10">
    <property type="entry name" value="Type I PLP-dependent aspartate aminotransferase-like (Major domain)"/>
    <property type="match status" value="1"/>
</dbReference>
<dbReference type="SUPFAM" id="SSF46785">
    <property type="entry name" value="Winged helix' DNA-binding domain"/>
    <property type="match status" value="1"/>
</dbReference>
<organism evidence="10 11">
    <name type="scientific">Lucifera butyrica</name>
    <dbReference type="NCBI Taxonomy" id="1351585"/>
    <lineage>
        <taxon>Bacteria</taxon>
        <taxon>Bacillati</taxon>
        <taxon>Bacillota</taxon>
        <taxon>Negativicutes</taxon>
        <taxon>Veillonellales</taxon>
        <taxon>Veillonellaceae</taxon>
        <taxon>Lucifera</taxon>
    </lineage>
</organism>
<accession>A0A498RC83</accession>
<evidence type="ECO:0000313" key="11">
    <source>
        <dbReference type="Proteomes" id="UP000277811"/>
    </source>
</evidence>
<keyword evidence="7" id="KW-0238">DNA-binding</keyword>
<name>A0A498RC83_9FIRM</name>
<dbReference type="Pfam" id="PF00392">
    <property type="entry name" value="GntR"/>
    <property type="match status" value="1"/>
</dbReference>
<dbReference type="Gene3D" id="3.90.1150.10">
    <property type="entry name" value="Aspartate Aminotransferase, domain 1"/>
    <property type="match status" value="1"/>
</dbReference>
<dbReference type="FunFam" id="3.40.640.10:FF:000023">
    <property type="entry name" value="Transcriptional regulator, GntR family"/>
    <property type="match status" value="1"/>
</dbReference>
<dbReference type="SMART" id="SM00345">
    <property type="entry name" value="HTH_GNTR"/>
    <property type="match status" value="1"/>
</dbReference>
<dbReference type="InterPro" id="IPR036388">
    <property type="entry name" value="WH-like_DNA-bd_sf"/>
</dbReference>
<evidence type="ECO:0000256" key="3">
    <source>
        <dbReference type="ARBA" id="ARBA00022576"/>
    </source>
</evidence>
<dbReference type="InterPro" id="IPR015422">
    <property type="entry name" value="PyrdxlP-dep_Trfase_small"/>
</dbReference>
<dbReference type="InterPro" id="IPR015424">
    <property type="entry name" value="PyrdxlP-dep_Trfase"/>
</dbReference>
<keyword evidence="11" id="KW-1185">Reference proteome</keyword>
<dbReference type="SUPFAM" id="SSF53383">
    <property type="entry name" value="PLP-dependent transferases"/>
    <property type="match status" value="1"/>
</dbReference>
<dbReference type="PANTHER" id="PTHR46577">
    <property type="entry name" value="HTH-TYPE TRANSCRIPTIONAL REGULATORY PROTEIN GABR"/>
    <property type="match status" value="1"/>
</dbReference>
<dbReference type="RefSeq" id="WP_122627705.1">
    <property type="nucleotide sequence ID" value="NZ_UPPP01000067.1"/>
</dbReference>
<dbReference type="InterPro" id="IPR004839">
    <property type="entry name" value="Aminotransferase_I/II_large"/>
</dbReference>
<keyword evidence="4" id="KW-0808">Transferase</keyword>
<sequence>MLAIHWKPCREDRVPLHKQIVAYITGKIASGEWPVGCKLPSQRLLAEIFGVNRSTLINALDELCADGLLAGRQGSGIRIANNTWSLLTAARPVNWDAYVDNGVQLPNYPVIQEINRAEFLPGVIRLGTGELSPAFYPQEIMTELMHNLPAKIPSLGYEEPQGLFFLRQQISSYLHTHGIYTTPASILIVSGALQALQLISFSLLPPQAAVLLETPSYLFSLRLLQSMHITVRGLPMDSAGLKTSAISGQIRPNQPALLYTIPCFHNPTGISMTAKRRQELLALCRQKQLPIIEDDVYRELWLDSPPPPPLKALDKEGLILYVGSLSKTLSPGLRIGWIAGPEPVIARLADIKMQFDYGSSSLSQWLATEWLAGDFYRCHLENVRRQLKIRRDTMCKILEDHYTGLATWDIPAGGFYVWLKLNRPASLAKLFKAALKNGLLLNPGNLYDPFSQQHLRLSYAYAGLAEIEAGLLRLKTLLRNLLK</sequence>
<dbReference type="InterPro" id="IPR000524">
    <property type="entry name" value="Tscrpt_reg_HTH_GntR"/>
</dbReference>
<dbReference type="GO" id="GO:0030170">
    <property type="term" value="F:pyridoxal phosphate binding"/>
    <property type="evidence" value="ECO:0007669"/>
    <property type="project" value="InterPro"/>
</dbReference>
<dbReference type="OrthoDB" id="9802328at2"/>
<evidence type="ECO:0000313" key="10">
    <source>
        <dbReference type="EMBL" id="VBB06758.1"/>
    </source>
</evidence>
<dbReference type="GO" id="GO:0008483">
    <property type="term" value="F:transaminase activity"/>
    <property type="evidence" value="ECO:0007669"/>
    <property type="project" value="UniProtKB-KW"/>
</dbReference>
<evidence type="ECO:0000256" key="5">
    <source>
        <dbReference type="ARBA" id="ARBA00022898"/>
    </source>
</evidence>
<evidence type="ECO:0000256" key="1">
    <source>
        <dbReference type="ARBA" id="ARBA00001933"/>
    </source>
</evidence>